<dbReference type="InterPro" id="IPR011051">
    <property type="entry name" value="RmlC_Cupin_sf"/>
</dbReference>
<dbReference type="SMART" id="SM00342">
    <property type="entry name" value="HTH_ARAC"/>
    <property type="match status" value="1"/>
</dbReference>
<dbReference type="InterPro" id="IPR020449">
    <property type="entry name" value="Tscrpt_reg_AraC-type_HTH"/>
</dbReference>
<dbReference type="PANTHER" id="PTHR43280:SF2">
    <property type="entry name" value="HTH-TYPE TRANSCRIPTIONAL REGULATOR EXSA"/>
    <property type="match status" value="1"/>
</dbReference>
<dbReference type="InterPro" id="IPR018060">
    <property type="entry name" value="HTH_AraC"/>
</dbReference>
<feature type="domain" description="HTH araC/xylS-type" evidence="4">
    <location>
        <begin position="179"/>
        <end position="278"/>
    </location>
</feature>
<keyword evidence="3" id="KW-0804">Transcription</keyword>
<dbReference type="InterPro" id="IPR014710">
    <property type="entry name" value="RmlC-like_jellyroll"/>
</dbReference>
<dbReference type="Gene3D" id="1.10.10.60">
    <property type="entry name" value="Homeodomain-like"/>
    <property type="match status" value="2"/>
</dbReference>
<evidence type="ECO:0000313" key="5">
    <source>
        <dbReference type="EMBL" id="QCW99752.1"/>
    </source>
</evidence>
<dbReference type="InterPro" id="IPR018062">
    <property type="entry name" value="HTH_AraC-typ_CS"/>
</dbReference>
<dbReference type="Pfam" id="PF12833">
    <property type="entry name" value="HTH_18"/>
    <property type="match status" value="1"/>
</dbReference>
<keyword evidence="6" id="KW-1185">Reference proteome</keyword>
<dbReference type="GO" id="GO:0003700">
    <property type="term" value="F:DNA-binding transcription factor activity"/>
    <property type="evidence" value="ECO:0007669"/>
    <property type="project" value="InterPro"/>
</dbReference>
<reference evidence="5 6" key="1">
    <citation type="submission" date="2019-05" db="EMBL/GenBank/DDBJ databases">
        <title>Genome sequencing of F202Z8.</title>
        <authorList>
            <person name="Kwon Y.M."/>
        </authorList>
    </citation>
    <scope>NUCLEOTIDE SEQUENCE [LARGE SCALE GENOMIC DNA]</scope>
    <source>
        <strain evidence="5 6">F202Z8</strain>
    </source>
</reference>
<organism evidence="5 6">
    <name type="scientific">Aggregatimonas sangjinii</name>
    <dbReference type="NCBI Taxonomy" id="2583587"/>
    <lineage>
        <taxon>Bacteria</taxon>
        <taxon>Pseudomonadati</taxon>
        <taxon>Bacteroidota</taxon>
        <taxon>Flavobacteriia</taxon>
        <taxon>Flavobacteriales</taxon>
        <taxon>Flavobacteriaceae</taxon>
        <taxon>Aggregatimonas</taxon>
    </lineage>
</organism>
<dbReference type="PRINTS" id="PR00032">
    <property type="entry name" value="HTHARAC"/>
</dbReference>
<dbReference type="PROSITE" id="PS00041">
    <property type="entry name" value="HTH_ARAC_FAMILY_1"/>
    <property type="match status" value="1"/>
</dbReference>
<dbReference type="PROSITE" id="PS01124">
    <property type="entry name" value="HTH_ARAC_FAMILY_2"/>
    <property type="match status" value="1"/>
</dbReference>
<dbReference type="Gene3D" id="2.60.120.10">
    <property type="entry name" value="Jelly Rolls"/>
    <property type="match status" value="1"/>
</dbReference>
<dbReference type="SUPFAM" id="SSF46689">
    <property type="entry name" value="Homeodomain-like"/>
    <property type="match status" value="2"/>
</dbReference>
<dbReference type="Proteomes" id="UP000310017">
    <property type="component" value="Chromosome"/>
</dbReference>
<sequence length="287" mass="32948">MRVLPFKISKPINSTIIVQEDKALKFYDQLHQHEEIQISLIVRGQGKLVVANTVHGFTDGSLFVIGGNTPHIFQNDLTSESAHMITVFVTPGGLGQDLLKVPELKEVRMFLENCRKGFEVQTDRESIAKTMLKLTKTKQLDTFLHFLKLIQKINSARKLDLIAQLPSKKISNKEGRRLQLVFEYVLHHFSREITLEQVAGLVHMTTPAFCRFFKRHTNKTFFEFLIAFRIAHACQLLAREDRSSIAEIAESSGFNSISNFNRKFKKTKSVSPSQYAREMRFSQVHQI</sequence>
<dbReference type="GO" id="GO:0043565">
    <property type="term" value="F:sequence-specific DNA binding"/>
    <property type="evidence" value="ECO:0007669"/>
    <property type="project" value="InterPro"/>
</dbReference>
<gene>
    <name evidence="5" type="ORF">FGM00_06430</name>
</gene>
<dbReference type="InterPro" id="IPR009057">
    <property type="entry name" value="Homeodomain-like_sf"/>
</dbReference>
<dbReference type="AlphaFoldDB" id="A0A5B7SRV3"/>
<evidence type="ECO:0000313" key="6">
    <source>
        <dbReference type="Proteomes" id="UP000310017"/>
    </source>
</evidence>
<dbReference type="OrthoDB" id="1410704at2"/>
<keyword evidence="1" id="KW-0805">Transcription regulation</keyword>
<dbReference type="RefSeq" id="WP_138852104.1">
    <property type="nucleotide sequence ID" value="NZ_CP040710.1"/>
</dbReference>
<dbReference type="InterPro" id="IPR003313">
    <property type="entry name" value="AraC-bd"/>
</dbReference>
<evidence type="ECO:0000256" key="3">
    <source>
        <dbReference type="ARBA" id="ARBA00023163"/>
    </source>
</evidence>
<evidence type="ECO:0000256" key="1">
    <source>
        <dbReference type="ARBA" id="ARBA00023015"/>
    </source>
</evidence>
<dbReference type="SUPFAM" id="SSF51182">
    <property type="entry name" value="RmlC-like cupins"/>
    <property type="match status" value="1"/>
</dbReference>
<keyword evidence="2" id="KW-0238">DNA-binding</keyword>
<evidence type="ECO:0000256" key="2">
    <source>
        <dbReference type="ARBA" id="ARBA00023125"/>
    </source>
</evidence>
<evidence type="ECO:0000259" key="4">
    <source>
        <dbReference type="PROSITE" id="PS01124"/>
    </source>
</evidence>
<dbReference type="Pfam" id="PF02311">
    <property type="entry name" value="AraC_binding"/>
    <property type="match status" value="1"/>
</dbReference>
<proteinExistence type="predicted"/>
<dbReference type="EMBL" id="CP040710">
    <property type="protein sequence ID" value="QCW99752.1"/>
    <property type="molecule type" value="Genomic_DNA"/>
</dbReference>
<protein>
    <submittedName>
        <fullName evidence="5">Helix-turn-helix domain-containing protein</fullName>
    </submittedName>
</protein>
<dbReference type="PANTHER" id="PTHR43280">
    <property type="entry name" value="ARAC-FAMILY TRANSCRIPTIONAL REGULATOR"/>
    <property type="match status" value="1"/>
</dbReference>
<name>A0A5B7SRV3_9FLAO</name>
<dbReference type="KEGG" id="asag:FGM00_06430"/>
<accession>A0A5B7SRV3</accession>